<keyword evidence="3" id="KW-0378">Hydrolase</keyword>
<dbReference type="GO" id="GO:0017111">
    <property type="term" value="F:ribonucleoside triphosphate phosphatase activity"/>
    <property type="evidence" value="ECO:0007669"/>
    <property type="project" value="UniProtKB-EC"/>
</dbReference>
<feature type="domain" description="Endonuclease/exonuclease/phosphatase" evidence="2">
    <location>
        <begin position="22"/>
        <end position="225"/>
    </location>
</feature>
<proteinExistence type="predicted"/>
<dbReference type="EC" id="3.6.1.15" evidence="3"/>
<dbReference type="OrthoDB" id="6781885at2759"/>
<dbReference type="STRING" id="10195.A0A3M7PY31"/>
<comment type="caution">
    <text evidence="3">The sequence shown here is derived from an EMBL/GenBank/DDBJ whole genome shotgun (WGS) entry which is preliminary data.</text>
</comment>
<keyword evidence="3" id="KW-0808">Transferase</keyword>
<evidence type="ECO:0000256" key="1">
    <source>
        <dbReference type="SAM" id="MobiDB-lite"/>
    </source>
</evidence>
<dbReference type="InterPro" id="IPR005135">
    <property type="entry name" value="Endo/exonuclease/phosphatase"/>
</dbReference>
<gene>
    <name evidence="3" type="ORF">BpHYR1_006028</name>
</gene>
<dbReference type="SUPFAM" id="SSF56219">
    <property type="entry name" value="DNase I-like"/>
    <property type="match status" value="1"/>
</dbReference>
<evidence type="ECO:0000313" key="3">
    <source>
        <dbReference type="EMBL" id="RNA03789.1"/>
    </source>
</evidence>
<dbReference type="PANTHER" id="PTHR33395">
    <property type="entry name" value="TRANSCRIPTASE, PUTATIVE-RELATED-RELATED"/>
    <property type="match status" value="1"/>
</dbReference>
<sequence length="510" mass="59889">MKYLNELLNFNKSSSNFQALHLNINSILNYLYEVNEILNSKKFDFVCFSETKLDETIPNTFFKNNHYNKIRLDRTRHGGGLLVFIKYGLSVTKTILVDELELIYTQFKINSQRFNFVYCYRPPNTKEKDILDKLDDFIHTLNLSEPLFIFGDLNMNYDPKITSNITYFCTSNDLINFIHKPTRVCSKYYKKTNKTKTTSTLIDLLLHNGNLIEETDVIPCPFSDHNFVVASLLIKKPNETYKTIKCRNLCQSNQLEICSQIKKANFKSLQSLKTIEEKWHFVKGEILNVIDRIAPERIVKIKKSSYFPWYDDELIKLKHLKDSAYKRSKRTLDQNDKDIYEYYNKLFKDYNDQKLIEYFKDKSLNDFKNSKKFWEFYSSKINIKSDKSEKNPISHIKLDGQVFDNKNELSNVFNCFFTSISSSSDSTLDASMEFIERVIPISEVKKENNFKFSLTNSNETNELLSDVQSSSAQESLHVKENHDNNELNPKTHSHTQPQPQPQLHVKKLQS</sequence>
<keyword evidence="3" id="KW-0695">RNA-directed DNA polymerase</keyword>
<dbReference type="EMBL" id="REGN01008346">
    <property type="protein sequence ID" value="RNA03789.1"/>
    <property type="molecule type" value="Genomic_DNA"/>
</dbReference>
<dbReference type="Pfam" id="PF03372">
    <property type="entry name" value="Exo_endo_phos"/>
    <property type="match status" value="1"/>
</dbReference>
<accession>A0A3M7PY31</accession>
<dbReference type="GO" id="GO:0007508">
    <property type="term" value="P:larval heart development"/>
    <property type="evidence" value="ECO:0007669"/>
    <property type="project" value="TreeGrafter"/>
</dbReference>
<dbReference type="PANTHER" id="PTHR33395:SF22">
    <property type="entry name" value="REVERSE TRANSCRIPTASE DOMAIN-CONTAINING PROTEIN"/>
    <property type="match status" value="1"/>
</dbReference>
<dbReference type="Gene3D" id="3.60.10.10">
    <property type="entry name" value="Endonuclease/exonuclease/phosphatase"/>
    <property type="match status" value="1"/>
</dbReference>
<dbReference type="GO" id="GO:0031012">
    <property type="term" value="C:extracellular matrix"/>
    <property type="evidence" value="ECO:0007669"/>
    <property type="project" value="TreeGrafter"/>
</dbReference>
<evidence type="ECO:0000259" key="2">
    <source>
        <dbReference type="Pfam" id="PF03372"/>
    </source>
</evidence>
<feature type="compositionally biased region" description="Polar residues" evidence="1">
    <location>
        <begin position="464"/>
        <end position="474"/>
    </location>
</feature>
<organism evidence="3 4">
    <name type="scientific">Brachionus plicatilis</name>
    <name type="common">Marine rotifer</name>
    <name type="synonym">Brachionus muelleri</name>
    <dbReference type="NCBI Taxonomy" id="10195"/>
    <lineage>
        <taxon>Eukaryota</taxon>
        <taxon>Metazoa</taxon>
        <taxon>Spiralia</taxon>
        <taxon>Gnathifera</taxon>
        <taxon>Rotifera</taxon>
        <taxon>Eurotatoria</taxon>
        <taxon>Monogononta</taxon>
        <taxon>Pseudotrocha</taxon>
        <taxon>Ploima</taxon>
        <taxon>Brachionidae</taxon>
        <taxon>Brachionus</taxon>
    </lineage>
</organism>
<dbReference type="InterPro" id="IPR036691">
    <property type="entry name" value="Endo/exonu/phosph_ase_sf"/>
</dbReference>
<evidence type="ECO:0000313" key="4">
    <source>
        <dbReference type="Proteomes" id="UP000276133"/>
    </source>
</evidence>
<dbReference type="GO" id="GO:0061343">
    <property type="term" value="P:cell adhesion involved in heart morphogenesis"/>
    <property type="evidence" value="ECO:0007669"/>
    <property type="project" value="TreeGrafter"/>
</dbReference>
<feature type="compositionally biased region" description="Basic and acidic residues" evidence="1">
    <location>
        <begin position="476"/>
        <end position="485"/>
    </location>
</feature>
<dbReference type="GO" id="GO:0003964">
    <property type="term" value="F:RNA-directed DNA polymerase activity"/>
    <property type="evidence" value="ECO:0007669"/>
    <property type="project" value="UniProtKB-KW"/>
</dbReference>
<keyword evidence="4" id="KW-1185">Reference proteome</keyword>
<reference evidence="3 4" key="1">
    <citation type="journal article" date="2018" name="Sci. Rep.">
        <title>Genomic signatures of local adaptation to the degree of environmental predictability in rotifers.</title>
        <authorList>
            <person name="Franch-Gras L."/>
            <person name="Hahn C."/>
            <person name="Garcia-Roger E.M."/>
            <person name="Carmona M.J."/>
            <person name="Serra M."/>
            <person name="Gomez A."/>
        </authorList>
    </citation>
    <scope>NUCLEOTIDE SEQUENCE [LARGE SCALE GENOMIC DNA]</scope>
    <source>
        <strain evidence="3">HYR1</strain>
    </source>
</reference>
<dbReference type="AlphaFoldDB" id="A0A3M7PY31"/>
<keyword evidence="3" id="KW-0548">Nucleotidyltransferase</keyword>
<name>A0A3M7PY31_BRAPC</name>
<dbReference type="Proteomes" id="UP000276133">
    <property type="component" value="Unassembled WGS sequence"/>
</dbReference>
<feature type="region of interest" description="Disordered" evidence="1">
    <location>
        <begin position="464"/>
        <end position="510"/>
    </location>
</feature>
<protein>
    <submittedName>
        <fullName evidence="3">RNA-directed DNA polymerase from mobile element jockey-like</fullName>
        <ecNumber evidence="3">3.6.1.15</ecNumber>
    </submittedName>
</protein>